<dbReference type="Gene3D" id="1.10.10.2150">
    <property type="entry name" value="Ribosomal RNA-processing protein 8, N-terminal domain"/>
    <property type="match status" value="1"/>
</dbReference>
<evidence type="ECO:0000313" key="11">
    <source>
        <dbReference type="EMBL" id="SBS94907.1"/>
    </source>
</evidence>
<dbReference type="AlphaFoldDB" id="A0A1A8WUA1"/>
<feature type="region of interest" description="Disordered" evidence="9">
    <location>
        <begin position="1"/>
        <end position="76"/>
    </location>
</feature>
<dbReference type="GO" id="GO:0006364">
    <property type="term" value="P:rRNA processing"/>
    <property type="evidence" value="ECO:0007669"/>
    <property type="project" value="UniProtKB-UniRule"/>
</dbReference>
<proteinExistence type="inferred from homology"/>
<dbReference type="PANTHER" id="PTHR12787">
    <property type="entry name" value="RIBOSOMAL RNA-PROCESSING PROTEIN 8"/>
    <property type="match status" value="1"/>
</dbReference>
<dbReference type="Proteomes" id="UP000078546">
    <property type="component" value="Unassembled WGS sequence"/>
</dbReference>
<evidence type="ECO:0000313" key="12">
    <source>
        <dbReference type="Proteomes" id="UP000078546"/>
    </source>
</evidence>
<evidence type="ECO:0000256" key="8">
    <source>
        <dbReference type="RuleBase" id="RU365074"/>
    </source>
</evidence>
<dbReference type="Gene3D" id="3.40.50.150">
    <property type="entry name" value="Vaccinia Virus protein VP39"/>
    <property type="match status" value="1"/>
</dbReference>
<keyword evidence="3 8" id="KW-0698">rRNA processing</keyword>
<dbReference type="EC" id="2.1.1.-" evidence="8"/>
<feature type="compositionally biased region" description="Basic and acidic residues" evidence="9">
    <location>
        <begin position="67"/>
        <end position="76"/>
    </location>
</feature>
<dbReference type="EMBL" id="FLQV01000245">
    <property type="protein sequence ID" value="SBS86156.1"/>
    <property type="molecule type" value="Genomic_DNA"/>
</dbReference>
<evidence type="ECO:0000256" key="5">
    <source>
        <dbReference type="ARBA" id="ARBA00022679"/>
    </source>
</evidence>
<comment type="similarity">
    <text evidence="2 8">Belongs to the methyltransferase superfamily. RRP8 family.</text>
</comment>
<evidence type="ECO:0000256" key="2">
    <source>
        <dbReference type="ARBA" id="ARBA00006301"/>
    </source>
</evidence>
<dbReference type="GO" id="GO:0005730">
    <property type="term" value="C:nucleolus"/>
    <property type="evidence" value="ECO:0007669"/>
    <property type="project" value="UniProtKB-SubCell"/>
</dbReference>
<comment type="subcellular location">
    <subcellularLocation>
        <location evidence="1 8">Nucleus</location>
        <location evidence="1 8">Nucleolus</location>
    </subcellularLocation>
</comment>
<organism evidence="11 13">
    <name type="scientific">Plasmodium ovale curtisi</name>
    <dbReference type="NCBI Taxonomy" id="864141"/>
    <lineage>
        <taxon>Eukaryota</taxon>
        <taxon>Sar</taxon>
        <taxon>Alveolata</taxon>
        <taxon>Apicomplexa</taxon>
        <taxon>Aconoidasida</taxon>
        <taxon>Haemosporida</taxon>
        <taxon>Plasmodiidae</taxon>
        <taxon>Plasmodium</taxon>
        <taxon>Plasmodium (Plasmodium)</taxon>
    </lineage>
</organism>
<protein>
    <recommendedName>
        <fullName evidence="8">Ribosomal RNA-processing protein 8</fullName>
        <ecNumber evidence="8">2.1.1.-</ecNumber>
    </recommendedName>
</protein>
<dbReference type="InterPro" id="IPR007823">
    <property type="entry name" value="RRP8"/>
</dbReference>
<evidence type="ECO:0000256" key="1">
    <source>
        <dbReference type="ARBA" id="ARBA00004604"/>
    </source>
</evidence>
<feature type="compositionally biased region" description="Basic residues" evidence="9">
    <location>
        <begin position="19"/>
        <end position="28"/>
    </location>
</feature>
<evidence type="ECO:0000256" key="4">
    <source>
        <dbReference type="ARBA" id="ARBA00022603"/>
    </source>
</evidence>
<dbReference type="Pfam" id="PF05148">
    <property type="entry name" value="Methyltransf_8"/>
    <property type="match status" value="1"/>
</dbReference>
<dbReference type="EMBL" id="FLQU01001909">
    <property type="protein sequence ID" value="SBS94907.1"/>
    <property type="molecule type" value="Genomic_DNA"/>
</dbReference>
<dbReference type="InterPro" id="IPR042036">
    <property type="entry name" value="RRP8_N"/>
</dbReference>
<evidence type="ECO:0000313" key="13">
    <source>
        <dbReference type="Proteomes" id="UP000078560"/>
    </source>
</evidence>
<dbReference type="GO" id="GO:0008168">
    <property type="term" value="F:methyltransferase activity"/>
    <property type="evidence" value="ECO:0007669"/>
    <property type="project" value="UniProtKB-KW"/>
</dbReference>
<evidence type="ECO:0000256" key="6">
    <source>
        <dbReference type="ARBA" id="ARBA00022691"/>
    </source>
</evidence>
<feature type="compositionally biased region" description="Basic residues" evidence="9">
    <location>
        <begin position="36"/>
        <end position="46"/>
    </location>
</feature>
<name>A0A1A8WUA1_PLAOA</name>
<reference evidence="11" key="1">
    <citation type="submission" date="2016-05" db="EMBL/GenBank/DDBJ databases">
        <authorList>
            <person name="Lavstsen T."/>
            <person name="Jespersen J.S."/>
        </authorList>
    </citation>
    <scope>NUCLEOTIDE SEQUENCE [LARGE SCALE GENOMIC DNA]</scope>
</reference>
<dbReference type="Proteomes" id="UP000078560">
    <property type="component" value="Unassembled WGS sequence"/>
</dbReference>
<evidence type="ECO:0000256" key="7">
    <source>
        <dbReference type="ARBA" id="ARBA00023242"/>
    </source>
</evidence>
<accession>A0A1A8WUA1</accession>
<comment type="function">
    <text evidence="8">Probable methyltransferase required to silence rDNA.</text>
</comment>
<keyword evidence="6 8" id="KW-0949">S-adenosyl-L-methionine</keyword>
<gene>
    <name evidence="10" type="ORF">POVCU1_013270</name>
    <name evidence="11" type="ORF">POVCU2_0091720</name>
</gene>
<dbReference type="InterPro" id="IPR029063">
    <property type="entry name" value="SAM-dependent_MTases_sf"/>
</dbReference>
<keyword evidence="7 8" id="KW-0539">Nucleus</keyword>
<evidence type="ECO:0000256" key="9">
    <source>
        <dbReference type="SAM" id="MobiDB-lite"/>
    </source>
</evidence>
<dbReference type="PANTHER" id="PTHR12787:SF0">
    <property type="entry name" value="RIBOSOMAL RNA-PROCESSING PROTEIN 8"/>
    <property type="match status" value="1"/>
</dbReference>
<keyword evidence="4 8" id="KW-0489">Methyltransferase</keyword>
<sequence>MAKTIGGKRKDKEGNVSPKKNKKDKHISKFSSRHEVLKKRRIKIKNAKNEKLKIGNIAQTPEANASEQHETSKNVKDKVKKLNRKKKLTKSQVQAKNNATTERTFLNKKHAHRDKKKDLIRKRLIDEKVIIRRKNIDSHEERCREELSSFSKANSRIKGGKEGEDVHGYNRRDRSYVDTSEPVKNNCLFMERKKQKYKKSNKIVSSPEDIVNSSLFRYINEYMYTNRSDTVEKKLNETKNIFNIYHMGYRNQKSKWPNKPLDVIIRYLKKNFTKESKIADLGCGEAEIAKMLSGWLITSFDLIKFNEYVTVCNITQLPLSNDSHDCFVLCLSLMNTDWPKIIFEAVRCLKKGLNCVKPAAVATLIIADAISRFTNFRAFVKFMQNVGFIIMDKVNLDNFFMVLYFKNDKKDVPRFSMGERRVMKVSKLLAPCVYKRR</sequence>
<dbReference type="GO" id="GO:0032259">
    <property type="term" value="P:methylation"/>
    <property type="evidence" value="ECO:0007669"/>
    <property type="project" value="UniProtKB-KW"/>
</dbReference>
<keyword evidence="5 8" id="KW-0808">Transferase</keyword>
<dbReference type="SUPFAM" id="SSF53335">
    <property type="entry name" value="S-adenosyl-L-methionine-dependent methyltransferases"/>
    <property type="match status" value="1"/>
</dbReference>
<reference evidence="12 13" key="2">
    <citation type="submission" date="2016-05" db="EMBL/GenBank/DDBJ databases">
        <authorList>
            <person name="Naeem Raeece"/>
        </authorList>
    </citation>
    <scope>NUCLEOTIDE SEQUENCE [LARGE SCALE GENOMIC DNA]</scope>
</reference>
<feature type="compositionally biased region" description="Polar residues" evidence="9">
    <location>
        <begin position="57"/>
        <end position="66"/>
    </location>
</feature>
<evidence type="ECO:0000313" key="10">
    <source>
        <dbReference type="EMBL" id="SBS86156.1"/>
    </source>
</evidence>
<evidence type="ECO:0000256" key="3">
    <source>
        <dbReference type="ARBA" id="ARBA00022552"/>
    </source>
</evidence>